<dbReference type="PANTHER" id="PTHR43283">
    <property type="entry name" value="BETA-LACTAMASE-RELATED"/>
    <property type="match status" value="1"/>
</dbReference>
<dbReference type="GO" id="GO:0016787">
    <property type="term" value="F:hydrolase activity"/>
    <property type="evidence" value="ECO:0007669"/>
    <property type="project" value="UniProtKB-KW"/>
</dbReference>
<sequence>MSQQLSLLHTPNNPAPVIAAARPDDTGTCPLRLEKAHQAVTKEYPKMHSMLVVRHGQLIFERYYGGYHAGMLNDLRSATKSFLSLLIGIAIGKGHIPGVHTFVAEALQRYLPPRCSPQLSEITLRHLLTMTSGFRWITGRKLGEPLVRNLQRSRRWTSYALSLPIDHENIGQFQYRSSDSHLISVMLSEFSGLDAYSYAREHLFGPLDIHHTAWLPSPEGHSMGHIGLYLTSRDLAKVGIVLLGGGLYKGQQLIPQNWLEDAFTAQTPGYPAYGHYGYQFWNGMMSSQPYVLAHGHGGQQLLLLPKLDAAVIFTAESAVSRWKNPRRLVEQYIIPAMEL</sequence>
<comment type="caution">
    <text evidence="2">The sequence shown here is derived from an EMBL/GenBank/DDBJ whole genome shotgun (WGS) entry which is preliminary data.</text>
</comment>
<gene>
    <name evidence="2" type="ORF">BSK56_28010</name>
</gene>
<reference evidence="2 3" key="1">
    <citation type="submission" date="2016-10" db="EMBL/GenBank/DDBJ databases">
        <title>Paenibacillus species isolates.</title>
        <authorList>
            <person name="Beno S.M."/>
        </authorList>
    </citation>
    <scope>NUCLEOTIDE SEQUENCE [LARGE SCALE GENOMIC DNA]</scope>
    <source>
        <strain evidence="2 3">FSL H7-0744</strain>
    </source>
</reference>
<dbReference type="PANTHER" id="PTHR43283:SF7">
    <property type="entry name" value="BETA-LACTAMASE-RELATED DOMAIN-CONTAINING PROTEIN"/>
    <property type="match status" value="1"/>
</dbReference>
<accession>A0ABX3H2V2</accession>
<feature type="domain" description="Beta-lactamase-related" evidence="1">
    <location>
        <begin position="49"/>
        <end position="318"/>
    </location>
</feature>
<evidence type="ECO:0000259" key="1">
    <source>
        <dbReference type="Pfam" id="PF00144"/>
    </source>
</evidence>
<evidence type="ECO:0000313" key="3">
    <source>
        <dbReference type="Proteomes" id="UP000187412"/>
    </source>
</evidence>
<keyword evidence="3" id="KW-1185">Reference proteome</keyword>
<keyword evidence="2" id="KW-0378">Hydrolase</keyword>
<protein>
    <submittedName>
        <fullName evidence="2">Serine hydrolase</fullName>
    </submittedName>
</protein>
<dbReference type="InterPro" id="IPR050789">
    <property type="entry name" value="Diverse_Enzym_Activities"/>
</dbReference>
<dbReference type="InterPro" id="IPR012338">
    <property type="entry name" value="Beta-lactam/transpept-like"/>
</dbReference>
<dbReference type="Proteomes" id="UP000187412">
    <property type="component" value="Unassembled WGS sequence"/>
</dbReference>
<evidence type="ECO:0000313" key="2">
    <source>
        <dbReference type="EMBL" id="OMD41040.1"/>
    </source>
</evidence>
<dbReference type="RefSeq" id="WP_076113729.1">
    <property type="nucleotide sequence ID" value="NZ_MPTB01000048.1"/>
</dbReference>
<name>A0ABX3H2V2_PAEBO</name>
<dbReference type="Pfam" id="PF00144">
    <property type="entry name" value="Beta-lactamase"/>
    <property type="match status" value="1"/>
</dbReference>
<organism evidence="2 3">
    <name type="scientific">Paenibacillus borealis</name>
    <dbReference type="NCBI Taxonomy" id="160799"/>
    <lineage>
        <taxon>Bacteria</taxon>
        <taxon>Bacillati</taxon>
        <taxon>Bacillota</taxon>
        <taxon>Bacilli</taxon>
        <taxon>Bacillales</taxon>
        <taxon>Paenibacillaceae</taxon>
        <taxon>Paenibacillus</taxon>
    </lineage>
</organism>
<dbReference type="EMBL" id="MPTB01000048">
    <property type="protein sequence ID" value="OMD41040.1"/>
    <property type="molecule type" value="Genomic_DNA"/>
</dbReference>
<dbReference type="InterPro" id="IPR001466">
    <property type="entry name" value="Beta-lactam-related"/>
</dbReference>
<dbReference type="SUPFAM" id="SSF56601">
    <property type="entry name" value="beta-lactamase/transpeptidase-like"/>
    <property type="match status" value="1"/>
</dbReference>
<proteinExistence type="predicted"/>
<dbReference type="Gene3D" id="3.40.710.10">
    <property type="entry name" value="DD-peptidase/beta-lactamase superfamily"/>
    <property type="match status" value="1"/>
</dbReference>